<dbReference type="STRING" id="4540.A0A3L6RDB2"/>
<dbReference type="AlphaFoldDB" id="A0A3L6RDB2"/>
<proteinExistence type="predicted"/>
<evidence type="ECO:0000256" key="1">
    <source>
        <dbReference type="SAM" id="MobiDB-lite"/>
    </source>
</evidence>
<comment type="caution">
    <text evidence="3">The sequence shown here is derived from an EMBL/GenBank/DDBJ whole genome shotgun (WGS) entry which is preliminary data.</text>
</comment>
<accession>A0A3L6RDB2</accession>
<sequence length="262" mass="29444">MLPEKTGRQRSTRSEGDAFLNGALPCLVDGPGAHEGVFRPEDYYQHWTMAPALKDIIQPCTKAPGRLLDFIVLLLHGLLLAGKYSAISIALHLLMRIKSSIQNRYLKCSRNYLFYGSLTHYALQTFRKWTSAQMFMINLFKMVDMLNSSGPGWIFWSPAELNNERRVADGEHLHRSEQLNPAATFRSAALDETPNRALLHAFKNRLAELGTRRHQHRPSPSQLKALATRTHRSGGRIAEGCRTVRGAQGEPEVAARWVRSGG</sequence>
<keyword evidence="2" id="KW-1133">Transmembrane helix</keyword>
<evidence type="ECO:0000313" key="4">
    <source>
        <dbReference type="Proteomes" id="UP000275267"/>
    </source>
</evidence>
<organism evidence="3 4">
    <name type="scientific">Panicum miliaceum</name>
    <name type="common">Proso millet</name>
    <name type="synonym">Broomcorn millet</name>
    <dbReference type="NCBI Taxonomy" id="4540"/>
    <lineage>
        <taxon>Eukaryota</taxon>
        <taxon>Viridiplantae</taxon>
        <taxon>Streptophyta</taxon>
        <taxon>Embryophyta</taxon>
        <taxon>Tracheophyta</taxon>
        <taxon>Spermatophyta</taxon>
        <taxon>Magnoliopsida</taxon>
        <taxon>Liliopsida</taxon>
        <taxon>Poales</taxon>
        <taxon>Poaceae</taxon>
        <taxon>PACMAD clade</taxon>
        <taxon>Panicoideae</taxon>
        <taxon>Panicodae</taxon>
        <taxon>Paniceae</taxon>
        <taxon>Panicinae</taxon>
        <taxon>Panicum</taxon>
        <taxon>Panicum sect. Panicum</taxon>
    </lineage>
</organism>
<reference evidence="4" key="1">
    <citation type="journal article" date="2019" name="Nat. Commun.">
        <title>The genome of broomcorn millet.</title>
        <authorList>
            <person name="Zou C."/>
            <person name="Miki D."/>
            <person name="Li D."/>
            <person name="Tang Q."/>
            <person name="Xiao L."/>
            <person name="Rajput S."/>
            <person name="Deng P."/>
            <person name="Jia W."/>
            <person name="Huang R."/>
            <person name="Zhang M."/>
            <person name="Sun Y."/>
            <person name="Hu J."/>
            <person name="Fu X."/>
            <person name="Schnable P.S."/>
            <person name="Li F."/>
            <person name="Zhang H."/>
            <person name="Feng B."/>
            <person name="Zhu X."/>
            <person name="Liu R."/>
            <person name="Schnable J.C."/>
            <person name="Zhu J.-K."/>
            <person name="Zhang H."/>
        </authorList>
    </citation>
    <scope>NUCLEOTIDE SEQUENCE [LARGE SCALE GENOMIC DNA]</scope>
</reference>
<feature type="transmembrane region" description="Helical" evidence="2">
    <location>
        <begin position="70"/>
        <end position="94"/>
    </location>
</feature>
<dbReference type="Proteomes" id="UP000275267">
    <property type="component" value="Unassembled WGS sequence"/>
</dbReference>
<name>A0A3L6RDB2_PANMI</name>
<keyword evidence="2" id="KW-0472">Membrane</keyword>
<evidence type="ECO:0000313" key="3">
    <source>
        <dbReference type="EMBL" id="RLN00654.1"/>
    </source>
</evidence>
<gene>
    <name evidence="3" type="ORF">C2845_PM06G03170</name>
</gene>
<dbReference type="OrthoDB" id="1637350at2759"/>
<dbReference type="EMBL" id="PQIB02000009">
    <property type="protein sequence ID" value="RLN00654.1"/>
    <property type="molecule type" value="Genomic_DNA"/>
</dbReference>
<feature type="region of interest" description="Disordered" evidence="1">
    <location>
        <begin position="211"/>
        <end position="232"/>
    </location>
</feature>
<protein>
    <submittedName>
        <fullName evidence="3">Uncharacterized protein</fullName>
    </submittedName>
</protein>
<keyword evidence="2" id="KW-0812">Transmembrane</keyword>
<evidence type="ECO:0000256" key="2">
    <source>
        <dbReference type="SAM" id="Phobius"/>
    </source>
</evidence>
<keyword evidence="4" id="KW-1185">Reference proteome</keyword>